<evidence type="ECO:0000256" key="4">
    <source>
        <dbReference type="ARBA" id="ARBA00022807"/>
    </source>
</evidence>
<evidence type="ECO:0000256" key="1">
    <source>
        <dbReference type="ARBA" id="ARBA00007623"/>
    </source>
</evidence>
<dbReference type="OrthoDB" id="424753at2759"/>
<evidence type="ECO:0000313" key="8">
    <source>
        <dbReference type="EMBL" id="VDP10406.1"/>
    </source>
</evidence>
<dbReference type="Pfam" id="PF01067">
    <property type="entry name" value="Calpain_III"/>
    <property type="match status" value="1"/>
</dbReference>
<dbReference type="InterPro" id="IPR022683">
    <property type="entry name" value="Calpain_III"/>
</dbReference>
<dbReference type="SMART" id="SM00720">
    <property type="entry name" value="calpain_III"/>
    <property type="match status" value="1"/>
</dbReference>
<dbReference type="CDD" id="cd00044">
    <property type="entry name" value="CysPc"/>
    <property type="match status" value="1"/>
</dbReference>
<evidence type="ECO:0000256" key="6">
    <source>
        <dbReference type="PROSITE-ProRule" id="PRU00239"/>
    </source>
</evidence>
<dbReference type="InterPro" id="IPR022682">
    <property type="entry name" value="Calpain_domain_III"/>
</dbReference>
<evidence type="ECO:0000313" key="9">
    <source>
        <dbReference type="Proteomes" id="UP000270296"/>
    </source>
</evidence>
<reference evidence="8 9" key="2">
    <citation type="submission" date="2018-11" db="EMBL/GenBank/DDBJ databases">
        <authorList>
            <consortium name="Pathogen Informatics"/>
        </authorList>
    </citation>
    <scope>NUCLEOTIDE SEQUENCE [LARGE SCALE GENOMIC DNA]</scope>
</reference>
<dbReference type="GO" id="GO:0004198">
    <property type="term" value="F:calcium-dependent cysteine-type endopeptidase activity"/>
    <property type="evidence" value="ECO:0007669"/>
    <property type="project" value="InterPro"/>
</dbReference>
<evidence type="ECO:0000256" key="5">
    <source>
        <dbReference type="PIRSR" id="PIRSR622684-1"/>
    </source>
</evidence>
<keyword evidence="3 6" id="KW-0378">Hydrolase</keyword>
<feature type="active site" evidence="5 6">
    <location>
        <position position="212"/>
    </location>
</feature>
<protein>
    <submittedName>
        <fullName evidence="10">Calpain catalytic domain-containing protein</fullName>
    </submittedName>
</protein>
<dbReference type="Gene3D" id="2.60.120.380">
    <property type="match status" value="1"/>
</dbReference>
<dbReference type="SUPFAM" id="SSF49758">
    <property type="entry name" value="Calpain large subunit, middle domain (domain III)"/>
    <property type="match status" value="1"/>
</dbReference>
<keyword evidence="4 6" id="KW-0788">Thiol protease</keyword>
<evidence type="ECO:0000256" key="2">
    <source>
        <dbReference type="ARBA" id="ARBA00022670"/>
    </source>
</evidence>
<gene>
    <name evidence="8" type="ORF">SBAD_LOCUS6609</name>
</gene>
<dbReference type="WBParaSite" id="SBAD_0000686701-mRNA-1">
    <property type="protein sequence ID" value="SBAD_0000686701-mRNA-1"/>
    <property type="gene ID" value="SBAD_0000686701"/>
</dbReference>
<evidence type="ECO:0000256" key="3">
    <source>
        <dbReference type="ARBA" id="ARBA00022801"/>
    </source>
</evidence>
<organism evidence="10">
    <name type="scientific">Soboliphyme baturini</name>
    <dbReference type="NCBI Taxonomy" id="241478"/>
    <lineage>
        <taxon>Eukaryota</taxon>
        <taxon>Metazoa</taxon>
        <taxon>Ecdysozoa</taxon>
        <taxon>Nematoda</taxon>
        <taxon>Enoplea</taxon>
        <taxon>Dorylaimia</taxon>
        <taxon>Dioctophymatida</taxon>
        <taxon>Dioctophymatoidea</taxon>
        <taxon>Soboliphymatidae</taxon>
        <taxon>Soboliphyme</taxon>
    </lineage>
</organism>
<dbReference type="GO" id="GO:0005737">
    <property type="term" value="C:cytoplasm"/>
    <property type="evidence" value="ECO:0007669"/>
    <property type="project" value="TreeGrafter"/>
</dbReference>
<dbReference type="PANTHER" id="PTHR10183">
    <property type="entry name" value="CALPAIN"/>
    <property type="match status" value="1"/>
</dbReference>
<dbReference type="PROSITE" id="PS00139">
    <property type="entry name" value="THIOL_PROTEASE_CYS"/>
    <property type="match status" value="1"/>
</dbReference>
<dbReference type="Proteomes" id="UP000270296">
    <property type="component" value="Unassembled WGS sequence"/>
</dbReference>
<dbReference type="SMART" id="SM00230">
    <property type="entry name" value="CysPc"/>
    <property type="match status" value="1"/>
</dbReference>
<proteinExistence type="inferred from homology"/>
<dbReference type="InterPro" id="IPR036213">
    <property type="entry name" value="Calpain_III_sf"/>
</dbReference>
<dbReference type="AlphaFoldDB" id="A0A183ISL2"/>
<dbReference type="Gene3D" id="3.90.70.10">
    <property type="entry name" value="Cysteine proteinases"/>
    <property type="match status" value="1"/>
</dbReference>
<evidence type="ECO:0000259" key="7">
    <source>
        <dbReference type="PROSITE" id="PS50203"/>
    </source>
</evidence>
<keyword evidence="2 6" id="KW-0645">Protease</keyword>
<dbReference type="EMBL" id="UZAM01009895">
    <property type="protein sequence ID" value="VDP10406.1"/>
    <property type="molecule type" value="Genomic_DNA"/>
</dbReference>
<evidence type="ECO:0000313" key="10">
    <source>
        <dbReference type="WBParaSite" id="SBAD_0000686701-mRNA-1"/>
    </source>
</evidence>
<accession>A0A183ISL2</accession>
<dbReference type="InterPro" id="IPR038765">
    <property type="entry name" value="Papain-like_cys_pep_sf"/>
</dbReference>
<dbReference type="PRINTS" id="PR00704">
    <property type="entry name" value="CALPAIN"/>
</dbReference>
<sequence length="444" mass="51478">MPHPKFVDSGFSRFDANQGLLGDCWFVAAVANLTLHEDLLFRVVPLEQGFEGDYCGIFYFHVNKLYKFGIRQNMFWQYGEWIDVCIDDRLPTIDGELVFMHSTQKAEFWPSLLEKAYAKLCGCYENLHFGTGAEAMEDLTGGIVEIFDLRMFGPTAGLQFSDGHENQEPGELILPNGLVQRHEFGITDVKTLKLSSYWYNVPREVELLRIRNPYGDEVEWKGAWSDGSSQWELVSENAKYELGLKFAADGEFWMSFEDVKLHFHSLMICHACNPDHTCRSSRNVQSCDELCKNWKLFTFHGAWVRGKSAGGCPEDLNSFVINPQYQFEISEDLNHGTEKPSNCIIALMQKYRRLESSSPTFRYYHIGFLVYKVDEPSLFDHVLKVDFFRNRRPVSKHFGFENTREVYQRLCLEKGRYVVVPCTIEKDLNCKFLLRIYANKLYAK</sequence>
<reference evidence="10" key="1">
    <citation type="submission" date="2016-06" db="UniProtKB">
        <authorList>
            <consortium name="WormBaseParasite"/>
        </authorList>
    </citation>
    <scope>IDENTIFICATION</scope>
</reference>
<dbReference type="InterPro" id="IPR000169">
    <property type="entry name" value="Pept_cys_AS"/>
</dbReference>
<dbReference type="Pfam" id="PF00648">
    <property type="entry name" value="Peptidase_C2"/>
    <property type="match status" value="1"/>
</dbReference>
<dbReference type="SUPFAM" id="SSF54001">
    <property type="entry name" value="Cysteine proteinases"/>
    <property type="match status" value="1"/>
</dbReference>
<dbReference type="InterPro" id="IPR001300">
    <property type="entry name" value="Peptidase_C2_calpain_cat"/>
</dbReference>
<name>A0A183ISL2_9BILA</name>
<feature type="active site" evidence="5 6">
    <location>
        <position position="24"/>
    </location>
</feature>
<comment type="similarity">
    <text evidence="1">Belongs to the peptidase C2 family.</text>
</comment>
<dbReference type="PROSITE" id="PS50203">
    <property type="entry name" value="CALPAIN_CAT"/>
    <property type="match status" value="1"/>
</dbReference>
<dbReference type="InterPro" id="IPR022684">
    <property type="entry name" value="Calpain_cysteine_protease"/>
</dbReference>
<keyword evidence="9" id="KW-1185">Reference proteome</keyword>
<feature type="domain" description="Calpain catalytic" evidence="7">
    <location>
        <begin position="1"/>
        <end position="272"/>
    </location>
</feature>
<dbReference type="GO" id="GO:0006508">
    <property type="term" value="P:proteolysis"/>
    <property type="evidence" value="ECO:0007669"/>
    <property type="project" value="UniProtKB-KW"/>
</dbReference>
<feature type="active site" evidence="5 6">
    <location>
        <position position="182"/>
    </location>
</feature>
<dbReference type="PANTHER" id="PTHR10183:SF433">
    <property type="entry name" value="CALPAIN-A-RELATED"/>
    <property type="match status" value="1"/>
</dbReference>